<gene>
    <name evidence="1" type="ORF">CFAM422_005770</name>
</gene>
<accession>A0A9P4XFP4</accession>
<organism evidence="1 2">
    <name type="scientific">Trichoderma lentiforme</name>
    <dbReference type="NCBI Taxonomy" id="1567552"/>
    <lineage>
        <taxon>Eukaryota</taxon>
        <taxon>Fungi</taxon>
        <taxon>Dikarya</taxon>
        <taxon>Ascomycota</taxon>
        <taxon>Pezizomycotina</taxon>
        <taxon>Sordariomycetes</taxon>
        <taxon>Hypocreomycetidae</taxon>
        <taxon>Hypocreales</taxon>
        <taxon>Hypocreaceae</taxon>
        <taxon>Trichoderma</taxon>
    </lineage>
</organism>
<keyword evidence="2" id="KW-1185">Reference proteome</keyword>
<dbReference type="AlphaFoldDB" id="A0A9P4XFP4"/>
<sequence>SRETIPAFDSTDSLGSKVSVAPKKLLLGRRLGLPTRAVFSGIAACMVCPQLDDKRRWRPGRRNGRTWWESSGGAAGAKSAVASLPSRPGARYRGVLKQWKRSPFSARMRGLETDLRVFPWRSTFCGRLLRPAGWSRAYPHIPELATNNGRHFWASRHTFLNAVTRNHAKKVEFQKNAWSTAFFRPPYAAENSRAFSITIAGVKGQCPGLAHSDLHNGPWNKADIRSRSIALGLGFTGLDAFTAPPQGVLISSLAVSRPDWSFG</sequence>
<comment type="caution">
    <text evidence="1">The sequence shown here is derived from an EMBL/GenBank/DDBJ whole genome shotgun (WGS) entry which is preliminary data.</text>
</comment>
<dbReference type="Proteomes" id="UP000801864">
    <property type="component" value="Unassembled WGS sequence"/>
</dbReference>
<evidence type="ECO:0000313" key="1">
    <source>
        <dbReference type="EMBL" id="KAF3071974.1"/>
    </source>
</evidence>
<proteinExistence type="predicted"/>
<name>A0A9P4XFP4_9HYPO</name>
<evidence type="ECO:0000313" key="2">
    <source>
        <dbReference type="Proteomes" id="UP000801864"/>
    </source>
</evidence>
<protein>
    <submittedName>
        <fullName evidence="1">Uncharacterized protein</fullName>
    </submittedName>
</protein>
<dbReference type="EMBL" id="QLNT01000009">
    <property type="protein sequence ID" value="KAF3071974.1"/>
    <property type="molecule type" value="Genomic_DNA"/>
</dbReference>
<reference evidence="1 2" key="1">
    <citation type="submission" date="2018-06" db="EMBL/GenBank/DDBJ databases">
        <title>Genome analysis of cellulolytic fungus Trichoderma lentiforme CFAM-422.</title>
        <authorList>
            <person name="Steindorff A.S."/>
            <person name="Formighieri E.F."/>
            <person name="Midorikawa G.E.O."/>
            <person name="Tamietti M.S."/>
            <person name="Ramos E.Z."/>
            <person name="Silva A.S."/>
            <person name="Bon E.P.S."/>
            <person name="Mendes T.D."/>
            <person name="Damaso M.C.T."/>
            <person name="Favaro L.C.L."/>
        </authorList>
    </citation>
    <scope>NUCLEOTIDE SEQUENCE [LARGE SCALE GENOMIC DNA]</scope>
    <source>
        <strain evidence="1 2">CFAM-422</strain>
    </source>
</reference>
<feature type="non-terminal residue" evidence="1">
    <location>
        <position position="1"/>
    </location>
</feature>